<evidence type="ECO:0000256" key="2">
    <source>
        <dbReference type="ARBA" id="ARBA00004752"/>
    </source>
</evidence>
<dbReference type="GO" id="GO:0008360">
    <property type="term" value="P:regulation of cell shape"/>
    <property type="evidence" value="ECO:0007669"/>
    <property type="project" value="UniProtKB-KW"/>
</dbReference>
<dbReference type="GO" id="GO:0071555">
    <property type="term" value="P:cell wall organization"/>
    <property type="evidence" value="ECO:0007669"/>
    <property type="project" value="UniProtKB-KW"/>
</dbReference>
<dbReference type="AlphaFoldDB" id="A0A926ELN1"/>
<feature type="active site" description="Acyl-ester intermediate" evidence="13">
    <location>
        <position position="57"/>
    </location>
</feature>
<dbReference type="GO" id="GO:0009002">
    <property type="term" value="F:serine-type D-Ala-D-Ala carboxypeptidase activity"/>
    <property type="evidence" value="ECO:0007669"/>
    <property type="project" value="UniProtKB-EC"/>
</dbReference>
<comment type="caution">
    <text evidence="18">The sequence shown here is derived from an EMBL/GenBank/DDBJ whole genome shotgun (WGS) entry which is preliminary data.</text>
</comment>
<dbReference type="EC" id="3.4.16.4" evidence="4"/>
<evidence type="ECO:0000313" key="18">
    <source>
        <dbReference type="EMBL" id="MBC8580323.1"/>
    </source>
</evidence>
<evidence type="ECO:0000256" key="16">
    <source>
        <dbReference type="SAM" id="SignalP"/>
    </source>
</evidence>
<dbReference type="SUPFAM" id="SSF56601">
    <property type="entry name" value="beta-lactamase/transpeptidase-like"/>
    <property type="match status" value="1"/>
</dbReference>
<gene>
    <name evidence="18" type="ORF">H8718_12375</name>
</gene>
<dbReference type="InterPro" id="IPR012338">
    <property type="entry name" value="Beta-lactam/transpept-like"/>
</dbReference>
<evidence type="ECO:0000256" key="11">
    <source>
        <dbReference type="ARBA" id="ARBA00023316"/>
    </source>
</evidence>
<evidence type="ECO:0000256" key="13">
    <source>
        <dbReference type="PIRSR" id="PIRSR618044-1"/>
    </source>
</evidence>
<comment type="similarity">
    <text evidence="3 15">Belongs to the peptidase S11 family.</text>
</comment>
<keyword evidence="19" id="KW-1185">Reference proteome</keyword>
<feature type="active site" description="Proton acceptor" evidence="13">
    <location>
        <position position="60"/>
    </location>
</feature>
<dbReference type="PANTHER" id="PTHR21581:SF33">
    <property type="entry name" value="D-ALANYL-D-ALANINE CARBOXYPEPTIDASE DACB"/>
    <property type="match status" value="1"/>
</dbReference>
<dbReference type="GO" id="GO:0006508">
    <property type="term" value="P:proteolysis"/>
    <property type="evidence" value="ECO:0007669"/>
    <property type="project" value="UniProtKB-KW"/>
</dbReference>
<comment type="catalytic activity">
    <reaction evidence="12">
        <text>Preferential cleavage: (Ac)2-L-Lys-D-Ala-|-D-Ala. Also transpeptidation of peptidyl-alanyl moieties that are N-acyl substituents of D-alanine.</text>
        <dbReference type="EC" id="3.4.16.4"/>
    </reaction>
</comment>
<evidence type="ECO:0000256" key="6">
    <source>
        <dbReference type="ARBA" id="ARBA00022670"/>
    </source>
</evidence>
<evidence type="ECO:0000256" key="9">
    <source>
        <dbReference type="ARBA" id="ARBA00022960"/>
    </source>
</evidence>
<accession>A0A926ELN1</accession>
<proteinExistence type="inferred from homology"/>
<dbReference type="InterPro" id="IPR012907">
    <property type="entry name" value="Peptidase_S11_C"/>
</dbReference>
<feature type="chain" id="PRO_5037426049" description="serine-type D-Ala-D-Ala carboxypeptidase" evidence="16">
    <location>
        <begin position="22"/>
        <end position="378"/>
    </location>
</feature>
<dbReference type="Proteomes" id="UP000655830">
    <property type="component" value="Unassembled WGS sequence"/>
</dbReference>
<evidence type="ECO:0000256" key="7">
    <source>
        <dbReference type="ARBA" id="ARBA00022729"/>
    </source>
</evidence>
<evidence type="ECO:0000256" key="1">
    <source>
        <dbReference type="ARBA" id="ARBA00003217"/>
    </source>
</evidence>
<dbReference type="SUPFAM" id="SSF69189">
    <property type="entry name" value="Penicillin-binding protein associated domain"/>
    <property type="match status" value="1"/>
</dbReference>
<dbReference type="GO" id="GO:0009252">
    <property type="term" value="P:peptidoglycan biosynthetic process"/>
    <property type="evidence" value="ECO:0007669"/>
    <property type="project" value="UniProtKB-KW"/>
</dbReference>
<evidence type="ECO:0000256" key="5">
    <source>
        <dbReference type="ARBA" id="ARBA00022645"/>
    </source>
</evidence>
<evidence type="ECO:0000256" key="14">
    <source>
        <dbReference type="PIRSR" id="PIRSR618044-2"/>
    </source>
</evidence>
<dbReference type="Pfam" id="PF00768">
    <property type="entry name" value="Peptidase_S11"/>
    <property type="match status" value="1"/>
</dbReference>
<dbReference type="RefSeq" id="WP_249333157.1">
    <property type="nucleotide sequence ID" value="NZ_JACRSY010000019.1"/>
</dbReference>
<name>A0A926ELN1_9FIRM</name>
<dbReference type="EMBL" id="JACRSY010000019">
    <property type="protein sequence ID" value="MBC8580323.1"/>
    <property type="molecule type" value="Genomic_DNA"/>
</dbReference>
<keyword evidence="8" id="KW-0378">Hydrolase</keyword>
<keyword evidence="10" id="KW-0573">Peptidoglycan synthesis</keyword>
<evidence type="ECO:0000256" key="15">
    <source>
        <dbReference type="RuleBase" id="RU004016"/>
    </source>
</evidence>
<evidence type="ECO:0000256" key="3">
    <source>
        <dbReference type="ARBA" id="ARBA00007164"/>
    </source>
</evidence>
<dbReference type="InterPro" id="IPR015956">
    <property type="entry name" value="Peniciliin-bd_prot_C_sf"/>
</dbReference>
<evidence type="ECO:0000256" key="8">
    <source>
        <dbReference type="ARBA" id="ARBA00022801"/>
    </source>
</evidence>
<feature type="signal peptide" evidence="16">
    <location>
        <begin position="1"/>
        <end position="21"/>
    </location>
</feature>
<keyword evidence="11" id="KW-0961">Cell wall biogenesis/degradation</keyword>
<dbReference type="InterPro" id="IPR001967">
    <property type="entry name" value="Peptidase_S11_N"/>
</dbReference>
<keyword evidence="5 18" id="KW-0121">Carboxypeptidase</keyword>
<evidence type="ECO:0000256" key="10">
    <source>
        <dbReference type="ARBA" id="ARBA00022984"/>
    </source>
</evidence>
<dbReference type="InterPro" id="IPR037167">
    <property type="entry name" value="Peptidase_S11_C_sf"/>
</dbReference>
<dbReference type="PANTHER" id="PTHR21581">
    <property type="entry name" value="D-ALANYL-D-ALANINE CARBOXYPEPTIDASE"/>
    <property type="match status" value="1"/>
</dbReference>
<evidence type="ECO:0000259" key="17">
    <source>
        <dbReference type="SMART" id="SM00936"/>
    </source>
</evidence>
<evidence type="ECO:0000313" key="19">
    <source>
        <dbReference type="Proteomes" id="UP000655830"/>
    </source>
</evidence>
<evidence type="ECO:0000256" key="12">
    <source>
        <dbReference type="ARBA" id="ARBA00034000"/>
    </source>
</evidence>
<comment type="pathway">
    <text evidence="2">Cell wall biogenesis; peptidoglycan biosynthesis.</text>
</comment>
<protein>
    <recommendedName>
        <fullName evidence="4">serine-type D-Ala-D-Ala carboxypeptidase</fullName>
        <ecNumber evidence="4">3.4.16.4</ecNumber>
    </recommendedName>
</protein>
<feature type="binding site" evidence="14">
    <location>
        <position position="221"/>
    </location>
    <ligand>
        <name>substrate</name>
    </ligand>
</feature>
<dbReference type="Gene3D" id="2.60.410.10">
    <property type="entry name" value="D-Ala-D-Ala carboxypeptidase, C-terminal domain"/>
    <property type="match status" value="1"/>
</dbReference>
<evidence type="ECO:0000256" key="4">
    <source>
        <dbReference type="ARBA" id="ARBA00012448"/>
    </source>
</evidence>
<feature type="domain" description="Peptidase S11 D-Ala-D-Ala carboxypeptidase A C-terminal" evidence="17">
    <location>
        <begin position="275"/>
        <end position="365"/>
    </location>
</feature>
<dbReference type="SMART" id="SM00936">
    <property type="entry name" value="PBP5_C"/>
    <property type="match status" value="1"/>
</dbReference>
<organism evidence="18 19">
    <name type="scientific">Zhenhengia yiwuensis</name>
    <dbReference type="NCBI Taxonomy" id="2763666"/>
    <lineage>
        <taxon>Bacteria</taxon>
        <taxon>Bacillati</taxon>
        <taxon>Bacillota</taxon>
        <taxon>Clostridia</taxon>
        <taxon>Lachnospirales</taxon>
        <taxon>Lachnospiraceae</taxon>
        <taxon>Zhenhengia</taxon>
    </lineage>
</organism>
<dbReference type="InterPro" id="IPR018044">
    <property type="entry name" value="Peptidase_S11"/>
</dbReference>
<sequence length="378" mass="41603">MKKKFGISLLITLLLSSSLYASEVPGTIYSKGSVLIEKESKRVLYEKNAHEKMAMASTTKIMTCIVAIESGKLDEIVTVSGRAARAPKVKLNLKTGEKQKLGDLLYSLMLESHNDTAVAIAEHVGGSVEEFCAMMTEKAKAIGAENTCFETPNGLDGQSHYSTPYDMALIAAYALDNPEFVKIINTPQIEIPTTQVEGSKKHALINKNRFLSQYEGAEGVKTGYTSKAGHCFVGAVKKEDMELIGVALGAGWDSKGKSRKYTDVIKLMNYGYNNYKKYKVLDKGEEKGSVKVTNGKVEDVTLYVDETVILPLTEHEKETIELKKTVTDELQAPIDENQAVGKVEVICDGKVLKKVDLLASQKVDKANLLDKLKRFFQK</sequence>
<dbReference type="Gene3D" id="3.40.710.10">
    <property type="entry name" value="DD-peptidase/beta-lactamase superfamily"/>
    <property type="match status" value="1"/>
</dbReference>
<keyword evidence="9" id="KW-0133">Cell shape</keyword>
<dbReference type="Pfam" id="PF07943">
    <property type="entry name" value="PBP5_C"/>
    <property type="match status" value="1"/>
</dbReference>
<dbReference type="PRINTS" id="PR00725">
    <property type="entry name" value="DADACBPTASE1"/>
</dbReference>
<reference evidence="18" key="1">
    <citation type="submission" date="2020-08" db="EMBL/GenBank/DDBJ databases">
        <title>Genome public.</title>
        <authorList>
            <person name="Liu C."/>
            <person name="Sun Q."/>
        </authorList>
    </citation>
    <scope>NUCLEOTIDE SEQUENCE</scope>
    <source>
        <strain evidence="18">NSJ-12</strain>
    </source>
</reference>
<keyword evidence="6" id="KW-0645">Protease</keyword>
<feature type="active site" evidence="13">
    <location>
        <position position="112"/>
    </location>
</feature>
<keyword evidence="7 16" id="KW-0732">Signal</keyword>
<comment type="function">
    <text evidence="1">Removes C-terminal D-alanyl residues from sugar-peptide cell wall precursors.</text>
</comment>